<evidence type="ECO:0000256" key="2">
    <source>
        <dbReference type="ARBA" id="ARBA00022630"/>
    </source>
</evidence>
<feature type="domain" description="DUS-like FMN-binding" evidence="11">
    <location>
        <begin position="24"/>
        <end position="298"/>
    </location>
</feature>
<gene>
    <name evidence="12" type="ORF">HF086_010759</name>
</gene>
<dbReference type="InterPro" id="IPR018517">
    <property type="entry name" value="tRNA_hU_synthase_CS"/>
</dbReference>
<dbReference type="GO" id="GO:0102266">
    <property type="term" value="F:tRNA-dihydrouridine20a synthase activity"/>
    <property type="evidence" value="ECO:0007669"/>
    <property type="project" value="UniProtKB-ARBA"/>
</dbReference>
<evidence type="ECO:0000313" key="12">
    <source>
        <dbReference type="EMBL" id="KAH9627607.1"/>
    </source>
</evidence>
<keyword evidence="8" id="KW-0520">NAD</keyword>
<keyword evidence="7" id="KW-0560">Oxidoreductase</keyword>
<dbReference type="PANTHER" id="PTHR11082">
    <property type="entry name" value="TRNA-DIHYDROURIDINE SYNTHASE"/>
    <property type="match status" value="1"/>
</dbReference>
<dbReference type="EMBL" id="JACEFF010000946">
    <property type="protein sequence ID" value="KAH9627607.1"/>
    <property type="molecule type" value="Genomic_DNA"/>
</dbReference>
<keyword evidence="2" id="KW-0285">Flavoprotein</keyword>
<name>A0A922M0R7_SPOEX</name>
<sequence>MKNRTNIMDLFSEAKTNDTYIKVCAPMVRYSKVQFRTLVKNYGVDLCFTPMILADSFCQNSKARCNEFSTTVTDTPLIVQFAANNRDDFVDASRLVYGYSDGVDLNCGCPQKWAMKDGYGCALLSKPELIHDLVKGIRNNLPNNFSVSVKIRILKELNRTIDMCQKLEKCGVSFLTVHGRTPTQKSGDKVDTMALRDVVESVQIPIVANGGIKTLDDADDLYRQVNCQGVMAASGILTNPGLFSGATKTPLSCVKMWKDMKDKESDKITFQCYHHHLVFMLEKVLTKQQKQVFNHLSTFESVDEFLNDNLINLIENDLLDFKYNLDKFVECEFADDITLKHSTKCRGCGKSVCYCICNKYDPNATDGNYFVSCIKDSDSLDYMDFNIFDETC</sequence>
<keyword evidence="5" id="KW-0819">tRNA processing</keyword>
<evidence type="ECO:0000256" key="5">
    <source>
        <dbReference type="ARBA" id="ARBA00022694"/>
    </source>
</evidence>
<evidence type="ECO:0000256" key="3">
    <source>
        <dbReference type="ARBA" id="ARBA00022643"/>
    </source>
</evidence>
<evidence type="ECO:0000256" key="4">
    <source>
        <dbReference type="ARBA" id="ARBA00022664"/>
    </source>
</evidence>
<organism evidence="12 13">
    <name type="scientific">Spodoptera exigua</name>
    <name type="common">Beet armyworm</name>
    <name type="synonym">Noctua fulgens</name>
    <dbReference type="NCBI Taxonomy" id="7107"/>
    <lineage>
        <taxon>Eukaryota</taxon>
        <taxon>Metazoa</taxon>
        <taxon>Ecdysozoa</taxon>
        <taxon>Arthropoda</taxon>
        <taxon>Hexapoda</taxon>
        <taxon>Insecta</taxon>
        <taxon>Pterygota</taxon>
        <taxon>Neoptera</taxon>
        <taxon>Endopterygota</taxon>
        <taxon>Lepidoptera</taxon>
        <taxon>Glossata</taxon>
        <taxon>Ditrysia</taxon>
        <taxon>Noctuoidea</taxon>
        <taxon>Noctuidae</taxon>
        <taxon>Amphipyrinae</taxon>
        <taxon>Spodoptera</taxon>
    </lineage>
</organism>
<evidence type="ECO:0000256" key="9">
    <source>
        <dbReference type="ARBA" id="ARBA00071722"/>
    </source>
</evidence>
<dbReference type="AlphaFoldDB" id="A0A922M0R7"/>
<evidence type="ECO:0000256" key="6">
    <source>
        <dbReference type="ARBA" id="ARBA00022857"/>
    </source>
</evidence>
<evidence type="ECO:0000256" key="10">
    <source>
        <dbReference type="ARBA" id="ARBA00078338"/>
    </source>
</evidence>
<dbReference type="InterPro" id="IPR013785">
    <property type="entry name" value="Aldolase_TIM"/>
</dbReference>
<evidence type="ECO:0000259" key="11">
    <source>
        <dbReference type="Pfam" id="PF01207"/>
    </source>
</evidence>
<dbReference type="Gene3D" id="3.20.20.70">
    <property type="entry name" value="Aldolase class I"/>
    <property type="match status" value="1"/>
</dbReference>
<evidence type="ECO:0000256" key="8">
    <source>
        <dbReference type="ARBA" id="ARBA00023027"/>
    </source>
</evidence>
<evidence type="ECO:0000256" key="7">
    <source>
        <dbReference type="ARBA" id="ARBA00023002"/>
    </source>
</evidence>
<reference evidence="12" key="1">
    <citation type="journal article" date="2021" name="G3 (Bethesda)">
        <title>Genome and transcriptome analysis of the beet armyworm Spodoptera exigua reveals targets for pest control. .</title>
        <authorList>
            <person name="Simon S."/>
            <person name="Breeschoten T."/>
            <person name="Jansen H.J."/>
            <person name="Dirks R.P."/>
            <person name="Schranz M.E."/>
            <person name="Ros V.I.D."/>
        </authorList>
    </citation>
    <scope>NUCLEOTIDE SEQUENCE</scope>
    <source>
        <strain evidence="12">TB_SE_WUR_2020</strain>
    </source>
</reference>
<comment type="caution">
    <text evidence="12">The sequence shown here is derived from an EMBL/GenBank/DDBJ whole genome shotgun (WGS) entry which is preliminary data.</text>
</comment>
<keyword evidence="6" id="KW-0521">NADP</keyword>
<protein>
    <recommendedName>
        <fullName evidence="9">tRNA-dihydrouridine(20a/20b) synthase [NAD(P)+]</fullName>
    </recommendedName>
    <alternativeName>
        <fullName evidence="10">tRNA-dihydrouridine synthase 4</fullName>
    </alternativeName>
</protein>
<evidence type="ECO:0000256" key="1">
    <source>
        <dbReference type="ARBA" id="ARBA00001917"/>
    </source>
</evidence>
<dbReference type="FunFam" id="3.20.20.70:FF:000159">
    <property type="entry name" value="tRNA-dihydrouridine synthase 4"/>
    <property type="match status" value="1"/>
</dbReference>
<dbReference type="Pfam" id="PF01207">
    <property type="entry name" value="Dus"/>
    <property type="match status" value="1"/>
</dbReference>
<dbReference type="SUPFAM" id="SSF51395">
    <property type="entry name" value="FMN-linked oxidoreductases"/>
    <property type="match status" value="1"/>
</dbReference>
<accession>A0A922M0R7</accession>
<dbReference type="GO" id="GO:0006397">
    <property type="term" value="P:mRNA processing"/>
    <property type="evidence" value="ECO:0007669"/>
    <property type="project" value="UniProtKB-KW"/>
</dbReference>
<evidence type="ECO:0000313" key="13">
    <source>
        <dbReference type="Proteomes" id="UP000814243"/>
    </source>
</evidence>
<dbReference type="Proteomes" id="UP000814243">
    <property type="component" value="Unassembled WGS sequence"/>
</dbReference>
<dbReference type="InterPro" id="IPR035587">
    <property type="entry name" value="DUS-like_FMN-bd"/>
</dbReference>
<proteinExistence type="predicted"/>
<keyword evidence="3" id="KW-0288">FMN</keyword>
<comment type="cofactor">
    <cofactor evidence="1">
        <name>FMN</name>
        <dbReference type="ChEBI" id="CHEBI:58210"/>
    </cofactor>
</comment>
<dbReference type="GO" id="GO:0102267">
    <property type="term" value="F:tRNA-dihydrouridine20b synthase activity"/>
    <property type="evidence" value="ECO:0007669"/>
    <property type="project" value="UniProtKB-ARBA"/>
</dbReference>
<dbReference type="PROSITE" id="PS01136">
    <property type="entry name" value="UPF0034"/>
    <property type="match status" value="1"/>
</dbReference>
<dbReference type="PANTHER" id="PTHR11082:SF31">
    <property type="entry name" value="TRNA-DIHYDROURIDINE(20A_20B) SYNTHASE [NAD(P)+]-LIKE"/>
    <property type="match status" value="1"/>
</dbReference>
<dbReference type="GO" id="GO:0050660">
    <property type="term" value="F:flavin adenine dinucleotide binding"/>
    <property type="evidence" value="ECO:0007669"/>
    <property type="project" value="InterPro"/>
</dbReference>
<dbReference type="CDD" id="cd02801">
    <property type="entry name" value="DUS_like_FMN"/>
    <property type="match status" value="1"/>
</dbReference>
<keyword evidence="4" id="KW-0507">mRNA processing</keyword>